<feature type="region of interest" description="Disordered" evidence="6">
    <location>
        <begin position="209"/>
        <end position="242"/>
    </location>
</feature>
<evidence type="ECO:0000256" key="6">
    <source>
        <dbReference type="SAM" id="MobiDB-lite"/>
    </source>
</evidence>
<dbReference type="PROSITE" id="PS50157">
    <property type="entry name" value="ZINC_FINGER_C2H2_2"/>
    <property type="match status" value="1"/>
</dbReference>
<evidence type="ECO:0000259" key="8">
    <source>
        <dbReference type="PROSITE" id="PS50157"/>
    </source>
</evidence>
<proteinExistence type="predicted"/>
<dbReference type="GO" id="GO:0008270">
    <property type="term" value="F:zinc ion binding"/>
    <property type="evidence" value="ECO:0007669"/>
    <property type="project" value="UniProtKB-KW"/>
</dbReference>
<feature type="compositionally biased region" description="Basic residues" evidence="6">
    <location>
        <begin position="109"/>
        <end position="133"/>
    </location>
</feature>
<feature type="region of interest" description="Disordered" evidence="6">
    <location>
        <begin position="348"/>
        <end position="368"/>
    </location>
</feature>
<comment type="subcellular location">
    <subcellularLocation>
        <location evidence="1">Nucleus</location>
    </subcellularLocation>
</comment>
<keyword evidence="7" id="KW-0472">Membrane</keyword>
<dbReference type="SUPFAM" id="SSF46689">
    <property type="entry name" value="Homeodomain-like"/>
    <property type="match status" value="1"/>
</dbReference>
<keyword evidence="5" id="KW-0862">Zinc</keyword>
<dbReference type="InterPro" id="IPR013087">
    <property type="entry name" value="Znf_C2H2_type"/>
</dbReference>
<keyword evidence="5" id="KW-0863">Zinc-finger</keyword>
<evidence type="ECO:0000256" key="5">
    <source>
        <dbReference type="PROSITE-ProRule" id="PRU00042"/>
    </source>
</evidence>
<keyword evidence="11" id="KW-1185">Reference proteome</keyword>
<dbReference type="Gene3D" id="1.10.10.60">
    <property type="entry name" value="Homeodomain-like"/>
    <property type="match status" value="1"/>
</dbReference>
<dbReference type="InterPro" id="IPR009057">
    <property type="entry name" value="Homeodomain-like_sf"/>
</dbReference>
<organism evidence="11 12">
    <name type="scientific">Salvelinus namaycush</name>
    <name type="common">Lake trout</name>
    <name type="synonym">Salmo namaycush</name>
    <dbReference type="NCBI Taxonomy" id="8040"/>
    <lineage>
        <taxon>Eukaryota</taxon>
        <taxon>Metazoa</taxon>
        <taxon>Chordata</taxon>
        <taxon>Craniata</taxon>
        <taxon>Vertebrata</taxon>
        <taxon>Euteleostomi</taxon>
        <taxon>Actinopterygii</taxon>
        <taxon>Neopterygii</taxon>
        <taxon>Teleostei</taxon>
        <taxon>Protacanthopterygii</taxon>
        <taxon>Salmoniformes</taxon>
        <taxon>Salmonidae</taxon>
        <taxon>Salmoninae</taxon>
        <taxon>Salvelinus</taxon>
    </lineage>
</organism>
<keyword evidence="5" id="KW-0479">Metal-binding</keyword>
<dbReference type="InterPro" id="IPR051066">
    <property type="entry name" value="Trans_reg/Corepressor"/>
</dbReference>
<sequence length="1182" mass="130929">MLLCQTENCVRGLGPLLCGGLFSICVCVFMSFCSRIAMTRCVRDQRALSLSLTPSISLFLSVSPFLFQTHTEVRSEVLRERQRAHNRSYETPSHTLSLRTSYYLDRRLTRKKRRERERRRERKKEKEKKRERRKYIEDAQNTLRETRDYPMAERIPLRLPTPQPYQDPCFQHHTHLSHHLHPSIGSPGLGQTSCHHPLELQTPLEQYGGTGIEAAPRTTLPDSSPYYRGSRDSYRGGGGGRGGYVEVRGHSRGDNCSDVDGRDVCFGAQKASYRNRGVADDVVGQGDDFGRHFESQSLAYATQRDEDCDGDDSSASGSGGDIYHRIDEDCKRDDVFYRTDEGCNSSRDDVFYSNSRDQGCEEKTDEGSNTRDEVFYRMDDSRNDVFQRTDDVCSNRDDVFYSRDDVCEERRDGSSGYRDTTTGSHDGGNNRADHLYNGIDIFDDTGKMDSLRRLDDAGKRNNMIRVDDFGGECDDFGDKRSILDPPEAQFKPGFWVSPSPPDQGSVAWEGSEKGGGYPKDWASLYSYSQAASGPSGGGVGVYRQKLDSFSEAFFVRRNVAGNRIPNGISGSGVLGFGSGGQSTGWIKTSAYNSLTDSSTLPPPPHPFPLLLSPPPSPLPPPKLTTTPSLGTVELTQTPGGDCSGTVQFYPSSHQPLHTSHPSTVMWKLPPCHWPQQSGEEGVVDGNPSSAGHVYCQEAVFTQRHVHQDYENNTGHYSLQTPVQSTVVSATPLHLSSLLSQPPSGLPQHGAAPLVVFRGTPFPSPLQSPRGGQRGVERIGRGLHYTPLPMLNPRRRGTGLLSSLVPPSAGERGMGRMTEEEKGSFLLPCINVGRGFQAELPCCLEREEVSGAWPEESSSNEELLWKPWEELQMSSVIQEKVEAVLSLCSSSCLPGGGSNTELALHCLYHCHGDTLATLERLFFSNPSTTVDYHYAGSDVWQQTERSLFSKALTTHGKDFSLIQQMVQTKCVSQCVEFYYLSRKLPDKQRKQREEERGMEEQTSVVSLPKPMERVVPAPSLATSFPCKQCGKMFYKIKSRNAHMKIHRQQQDNWRHPPGLGINLAQNVTPNLGTNLPQRQASGRAYLPGPINSNHHTGGAHTIIINNISVPNIPNTNTITNSNSVSVIDSTPNQRGHAPLLSVQQSWDLFQLNSDPAAGFYYDPEVKGALGVTGGGVKGQVLWQ</sequence>
<feature type="domain" description="ELM2" evidence="9">
    <location>
        <begin position="827"/>
        <end position="924"/>
    </location>
</feature>
<evidence type="ECO:0000256" key="4">
    <source>
        <dbReference type="ARBA" id="ARBA00023242"/>
    </source>
</evidence>
<name>A0A8U0QYA1_SALNM</name>
<keyword evidence="7" id="KW-1133">Transmembrane helix</keyword>
<evidence type="ECO:0000256" key="2">
    <source>
        <dbReference type="ARBA" id="ARBA00023015"/>
    </source>
</evidence>
<dbReference type="SMART" id="SM00717">
    <property type="entry name" value="SANT"/>
    <property type="match status" value="1"/>
</dbReference>
<dbReference type="PANTHER" id="PTHR16089">
    <property type="entry name" value="REST COREPRESSOR COREST PROTEIN-RELATED"/>
    <property type="match status" value="1"/>
</dbReference>
<dbReference type="KEGG" id="snh:120049546"/>
<dbReference type="GO" id="GO:0005667">
    <property type="term" value="C:transcription regulator complex"/>
    <property type="evidence" value="ECO:0007669"/>
    <property type="project" value="TreeGrafter"/>
</dbReference>
<evidence type="ECO:0000256" key="1">
    <source>
        <dbReference type="ARBA" id="ARBA00004123"/>
    </source>
</evidence>
<keyword evidence="3" id="KW-0804">Transcription</keyword>
<feature type="region of interest" description="Disordered" evidence="6">
    <location>
        <begin position="409"/>
        <end position="429"/>
    </location>
</feature>
<evidence type="ECO:0000256" key="3">
    <source>
        <dbReference type="ARBA" id="ARBA00023163"/>
    </source>
</evidence>
<keyword evidence="7" id="KW-0812">Transmembrane</keyword>
<dbReference type="PROSITE" id="PS51156">
    <property type="entry name" value="ELM2"/>
    <property type="match status" value="1"/>
</dbReference>
<feature type="domain" description="C2H2-type" evidence="8">
    <location>
        <begin position="1023"/>
        <end position="1050"/>
    </location>
</feature>
<dbReference type="GO" id="GO:0003714">
    <property type="term" value="F:transcription corepressor activity"/>
    <property type="evidence" value="ECO:0007669"/>
    <property type="project" value="TreeGrafter"/>
</dbReference>
<dbReference type="InterPro" id="IPR000949">
    <property type="entry name" value="ELM2_dom"/>
</dbReference>
<dbReference type="PANTHER" id="PTHR16089:SF43">
    <property type="match status" value="1"/>
</dbReference>
<evidence type="ECO:0000256" key="7">
    <source>
        <dbReference type="SAM" id="Phobius"/>
    </source>
</evidence>
<feature type="domain" description="SANT" evidence="10">
    <location>
        <begin position="934"/>
        <end position="985"/>
    </location>
</feature>
<dbReference type="SMART" id="SM01189">
    <property type="entry name" value="ELM2"/>
    <property type="match status" value="1"/>
</dbReference>
<dbReference type="GO" id="GO:0006357">
    <property type="term" value="P:regulation of transcription by RNA polymerase II"/>
    <property type="evidence" value="ECO:0007669"/>
    <property type="project" value="TreeGrafter"/>
</dbReference>
<feature type="region of interest" description="Disordered" evidence="6">
    <location>
        <begin position="302"/>
        <end position="322"/>
    </location>
</feature>
<dbReference type="PROSITE" id="PS51293">
    <property type="entry name" value="SANT"/>
    <property type="match status" value="1"/>
</dbReference>
<dbReference type="Proteomes" id="UP000808372">
    <property type="component" value="Chromosome 6"/>
</dbReference>
<evidence type="ECO:0000313" key="12">
    <source>
        <dbReference type="RefSeq" id="XP_038851732.1"/>
    </source>
</evidence>
<dbReference type="InterPro" id="IPR017884">
    <property type="entry name" value="SANT_dom"/>
</dbReference>
<keyword evidence="4" id="KW-0539">Nucleus</keyword>
<dbReference type="InterPro" id="IPR001005">
    <property type="entry name" value="SANT/Myb"/>
</dbReference>
<dbReference type="RefSeq" id="XP_038851732.1">
    <property type="nucleotide sequence ID" value="XM_038995804.1"/>
</dbReference>
<dbReference type="Pfam" id="PF00249">
    <property type="entry name" value="Myb_DNA-binding"/>
    <property type="match status" value="1"/>
</dbReference>
<gene>
    <name evidence="12" type="primary">LOC120049546</name>
</gene>
<accession>A0A8U0QYA1</accession>
<feature type="region of interest" description="Disordered" evidence="6">
    <location>
        <begin position="176"/>
        <end position="195"/>
    </location>
</feature>
<dbReference type="AlphaFoldDB" id="A0A8U0QYA1"/>
<dbReference type="GO" id="GO:0000118">
    <property type="term" value="C:histone deacetylase complex"/>
    <property type="evidence" value="ECO:0007669"/>
    <property type="project" value="TreeGrafter"/>
</dbReference>
<evidence type="ECO:0000259" key="10">
    <source>
        <dbReference type="PROSITE" id="PS51293"/>
    </source>
</evidence>
<feature type="region of interest" description="Disordered" evidence="6">
    <location>
        <begin position="109"/>
        <end position="153"/>
    </location>
</feature>
<protein>
    <submittedName>
        <fullName evidence="12">Uncharacterized protein LOC120049546 isoform X1</fullName>
    </submittedName>
</protein>
<evidence type="ECO:0000259" key="9">
    <source>
        <dbReference type="PROSITE" id="PS51156"/>
    </source>
</evidence>
<feature type="transmembrane region" description="Helical" evidence="7">
    <location>
        <begin position="12"/>
        <end position="35"/>
    </location>
</feature>
<evidence type="ECO:0000313" key="11">
    <source>
        <dbReference type="Proteomes" id="UP000808372"/>
    </source>
</evidence>
<dbReference type="Pfam" id="PF01448">
    <property type="entry name" value="ELM2"/>
    <property type="match status" value="1"/>
</dbReference>
<feature type="compositionally biased region" description="Basic and acidic residues" evidence="6">
    <location>
        <begin position="358"/>
        <end position="368"/>
    </location>
</feature>
<keyword evidence="2" id="KW-0805">Transcription regulation</keyword>
<dbReference type="GeneID" id="120049546"/>
<reference evidence="12" key="1">
    <citation type="submission" date="2025-08" db="UniProtKB">
        <authorList>
            <consortium name="RefSeq"/>
        </authorList>
    </citation>
    <scope>IDENTIFICATION</scope>
    <source>
        <tissue evidence="12">White muscle</tissue>
    </source>
</reference>
<dbReference type="PROSITE" id="PS00028">
    <property type="entry name" value="ZINC_FINGER_C2H2_1"/>
    <property type="match status" value="1"/>
</dbReference>